<organism evidence="2 3">
    <name type="scientific">Postia placenta MAD-698-R-SB12</name>
    <dbReference type="NCBI Taxonomy" id="670580"/>
    <lineage>
        <taxon>Eukaryota</taxon>
        <taxon>Fungi</taxon>
        <taxon>Dikarya</taxon>
        <taxon>Basidiomycota</taxon>
        <taxon>Agaricomycotina</taxon>
        <taxon>Agaricomycetes</taxon>
        <taxon>Polyporales</taxon>
        <taxon>Adustoporiaceae</taxon>
        <taxon>Rhodonia</taxon>
    </lineage>
</organism>
<keyword evidence="1" id="KW-0732">Signal</keyword>
<protein>
    <recommendedName>
        <fullName evidence="4">F-box domain-containing protein</fullName>
    </recommendedName>
</protein>
<name>A0A1X6NBL1_9APHY</name>
<accession>A0A1X6NBL1</accession>
<gene>
    <name evidence="2" type="ORF">POSPLADRAFT_1131267</name>
</gene>
<evidence type="ECO:0000256" key="1">
    <source>
        <dbReference type="SAM" id="SignalP"/>
    </source>
</evidence>
<evidence type="ECO:0000313" key="2">
    <source>
        <dbReference type="EMBL" id="OSX66028.1"/>
    </source>
</evidence>
<dbReference type="GeneID" id="36329002"/>
<dbReference type="Pfam" id="PF07723">
    <property type="entry name" value="LRR_2"/>
    <property type="match status" value="1"/>
</dbReference>
<sequence>MQLCPFTYIALAAVLATATSVVGHPSVVDGVAKVKARQVDDDCGNNIALQFVDSAGDNFGACEDVVYETYLTLDRPNDFSYCTQQLYDCAGVALGRAIFMKSQDVKITTRKQRHAADVIEGGKRGETTVKTEGRSCGTCIMLHGNHDWEAAHCYAPNVEDEPGRVQESERAAEGQDCLEGDMVEVEKERKAPYATLMYIPDPELALAIAELTAIDIRPPLANYTLGKVEQKFAAGVASGGCRDTALLVGKHVNRLHKANAYNQLVCISSTSTAVWKISADLHNNPPIGPTHCSAPHKMVLPFPTEIWLGIFHGLAKEGEYDTLEGCRVVCRGFQLMADECLAYNMTFKSPKDVERIKMNFSGDASEVRRWRGPRQVTIHGEDSSEDDRGPIPHLATFASRHGGRWPSVDALTISNALWRAADLDADAVFRDLFRFSISRLSLDYVVFPTILTLGRLVCALPRLKRLALWHVQFTHQLFDASTISQFRLLPHAQLEILFLGRTFDSKFPRLSPSFVELSEFIAAVSGRKHLIPHSRPTQACLWSAVRTLHLSSVIFPSVATFSRLLCALPALETLILQGPCTFAKHGVRLRSMPVLPSGLVVVELMLGFSLHSDPRSVADLVDFFIATGTSTQLRDITISSTPSFQMMTQSDVCLNRLVKYSGQSLRRLSLDPYISWPPLEESDALLRTDQSAAPYLNLSDNGCLEQLDLTVKVTDANDSCLCTPVIEVLSQVTSTHISRITVQLHPYDFPHASIDVDLGTLIEELPQLDAVLSLPVFGNLIHVAIDVRTLDRPNVRDEEWAKGLILRLPTLDERGVLGCVLSRIGVHWDSKASAWKRYGVERGAIQDVVITDEVVGVEDEREPHK</sequence>
<feature type="chain" id="PRO_5010870599" description="F-box domain-containing protein" evidence="1">
    <location>
        <begin position="24"/>
        <end position="865"/>
    </location>
</feature>
<dbReference type="Proteomes" id="UP000194127">
    <property type="component" value="Unassembled WGS sequence"/>
</dbReference>
<reference evidence="2 3" key="1">
    <citation type="submission" date="2017-04" db="EMBL/GenBank/DDBJ databases">
        <title>Genome Sequence of the Model Brown-Rot Fungus Postia placenta SB12.</title>
        <authorList>
            <consortium name="DOE Joint Genome Institute"/>
            <person name="Gaskell J."/>
            <person name="Kersten P."/>
            <person name="Larrondo L.F."/>
            <person name="Canessa P."/>
            <person name="Martinez D."/>
            <person name="Hibbett D."/>
            <person name="Schmoll M."/>
            <person name="Kubicek C.P."/>
            <person name="Martinez A.T."/>
            <person name="Yadav J."/>
            <person name="Master E."/>
            <person name="Magnuson J.K."/>
            <person name="James T."/>
            <person name="Yaver D."/>
            <person name="Berka R."/>
            <person name="Labutti K."/>
            <person name="Lipzen A."/>
            <person name="Aerts A."/>
            <person name="Barry K."/>
            <person name="Henrissat B."/>
            <person name="Blanchette R."/>
            <person name="Grigoriev I."/>
            <person name="Cullen D."/>
        </authorList>
    </citation>
    <scope>NUCLEOTIDE SEQUENCE [LARGE SCALE GENOMIC DNA]</scope>
    <source>
        <strain evidence="2 3">MAD-698-R-SB12</strain>
    </source>
</reference>
<keyword evidence="3" id="KW-1185">Reference proteome</keyword>
<dbReference type="AlphaFoldDB" id="A0A1X6NBL1"/>
<feature type="signal peptide" evidence="1">
    <location>
        <begin position="1"/>
        <end position="23"/>
    </location>
</feature>
<dbReference type="RefSeq" id="XP_024342822.1">
    <property type="nucleotide sequence ID" value="XM_024484053.1"/>
</dbReference>
<evidence type="ECO:0008006" key="4">
    <source>
        <dbReference type="Google" id="ProtNLM"/>
    </source>
</evidence>
<dbReference type="OrthoDB" id="10273714at2759"/>
<dbReference type="EMBL" id="KZ110592">
    <property type="protein sequence ID" value="OSX66028.1"/>
    <property type="molecule type" value="Genomic_DNA"/>
</dbReference>
<proteinExistence type="predicted"/>
<dbReference type="InterPro" id="IPR013101">
    <property type="entry name" value="LRR_PRU1-like"/>
</dbReference>
<evidence type="ECO:0000313" key="3">
    <source>
        <dbReference type="Proteomes" id="UP000194127"/>
    </source>
</evidence>